<feature type="compositionally biased region" description="Basic and acidic residues" evidence="1">
    <location>
        <begin position="113"/>
        <end position="126"/>
    </location>
</feature>
<evidence type="ECO:0000313" key="2">
    <source>
        <dbReference type="EMBL" id="CAD6190190.1"/>
    </source>
</evidence>
<name>A0A8S1HAN9_9PELO</name>
<dbReference type="Proteomes" id="UP000835052">
    <property type="component" value="Unassembled WGS sequence"/>
</dbReference>
<dbReference type="EMBL" id="CAJGYM010000014">
    <property type="protein sequence ID" value="CAD6190190.1"/>
    <property type="molecule type" value="Genomic_DNA"/>
</dbReference>
<evidence type="ECO:0000313" key="3">
    <source>
        <dbReference type="Proteomes" id="UP000835052"/>
    </source>
</evidence>
<dbReference type="OrthoDB" id="5867859at2759"/>
<dbReference type="Pfam" id="PF05867">
    <property type="entry name" value="DUF851"/>
    <property type="match status" value="1"/>
</dbReference>
<protein>
    <submittedName>
        <fullName evidence="2">Uncharacterized protein</fullName>
    </submittedName>
</protein>
<feature type="compositionally biased region" description="Polar residues" evidence="1">
    <location>
        <begin position="35"/>
        <end position="46"/>
    </location>
</feature>
<organism evidence="2 3">
    <name type="scientific">Caenorhabditis auriculariae</name>
    <dbReference type="NCBI Taxonomy" id="2777116"/>
    <lineage>
        <taxon>Eukaryota</taxon>
        <taxon>Metazoa</taxon>
        <taxon>Ecdysozoa</taxon>
        <taxon>Nematoda</taxon>
        <taxon>Chromadorea</taxon>
        <taxon>Rhabditida</taxon>
        <taxon>Rhabditina</taxon>
        <taxon>Rhabditomorpha</taxon>
        <taxon>Rhabditoidea</taxon>
        <taxon>Rhabditidae</taxon>
        <taxon>Peloderinae</taxon>
        <taxon>Caenorhabditis</taxon>
    </lineage>
</organism>
<feature type="region of interest" description="Disordered" evidence="1">
    <location>
        <begin position="216"/>
        <end position="235"/>
    </location>
</feature>
<proteinExistence type="predicted"/>
<comment type="caution">
    <text evidence="2">The sequence shown here is derived from an EMBL/GenBank/DDBJ whole genome shotgun (WGS) entry which is preliminary data.</text>
</comment>
<sequence length="415" mass="45965">MSQRKCVKNSLKTTGKGKPAPEAKGGNILAWGQKVLTQKMNKTKGSSYRGPLKKKGPTKNNSDEKVTPIAVVRSSTAASTPTRSGSAANLAGGSDRGNLPTETAAEQAKSPTYKKEKPKMREKELAKPQSTSKEKKKGANDLELDDTTKRKSQRKAVVTKKDKSDGPKKTKEEAMKDYFSTKAKLSSTKSHKKNDVCVDDPTLDVMPRKAPNSLLQGKKKKKKKLFGSDPDSSNEATVSVLQAVEETSSYKTSFYKENNGELFLKPFGWPFWMIPMEPTESDLEEVEEDHTVTNEHIVMVLSNTIPAEPKLVFNRVRDEYELLTKLQTQDVAFETSRVFMNTVTSVINLSARVVLREGNEDDATQASENVKEEKCPVISWKSTPTVCFYDRSTPIESTRKFIASSCSKSSSSTQK</sequence>
<feature type="compositionally biased region" description="Low complexity" evidence="1">
    <location>
        <begin position="70"/>
        <end position="88"/>
    </location>
</feature>
<dbReference type="InterPro" id="IPR008569">
    <property type="entry name" value="DUF851"/>
</dbReference>
<gene>
    <name evidence="2" type="ORF">CAUJ_LOCUS6109</name>
</gene>
<dbReference type="AlphaFoldDB" id="A0A8S1HAN9"/>
<accession>A0A8S1HAN9</accession>
<evidence type="ECO:0000256" key="1">
    <source>
        <dbReference type="SAM" id="MobiDB-lite"/>
    </source>
</evidence>
<feature type="region of interest" description="Disordered" evidence="1">
    <location>
        <begin position="1"/>
        <end position="194"/>
    </location>
</feature>
<feature type="compositionally biased region" description="Low complexity" evidence="1">
    <location>
        <begin position="16"/>
        <end position="26"/>
    </location>
</feature>
<reference evidence="2" key="1">
    <citation type="submission" date="2020-10" db="EMBL/GenBank/DDBJ databases">
        <authorList>
            <person name="Kikuchi T."/>
        </authorList>
    </citation>
    <scope>NUCLEOTIDE SEQUENCE</scope>
    <source>
        <strain evidence="2">NKZ352</strain>
    </source>
</reference>
<feature type="compositionally biased region" description="Basic and acidic residues" evidence="1">
    <location>
        <begin position="159"/>
        <end position="176"/>
    </location>
</feature>
<keyword evidence="3" id="KW-1185">Reference proteome</keyword>